<evidence type="ECO:0000313" key="2">
    <source>
        <dbReference type="EMBL" id="KUH33300.1"/>
    </source>
</evidence>
<dbReference type="InterPro" id="IPR005149">
    <property type="entry name" value="Tscrpt_reg_PadR_N"/>
</dbReference>
<dbReference type="RefSeq" id="WP_058938861.1">
    <property type="nucleotide sequence ID" value="NZ_LLYW01000022.1"/>
</dbReference>
<dbReference type="Proteomes" id="UP000053462">
    <property type="component" value="Unassembled WGS sequence"/>
</dbReference>
<dbReference type="STRING" id="227598.APY94_06505"/>
<dbReference type="PANTHER" id="PTHR33169">
    <property type="entry name" value="PADR-FAMILY TRANSCRIPTIONAL REGULATOR"/>
    <property type="match status" value="1"/>
</dbReference>
<dbReference type="OrthoDB" id="56053at2157"/>
<feature type="domain" description="Transcription regulator PadR N-terminal" evidence="1">
    <location>
        <begin position="11"/>
        <end position="80"/>
    </location>
</feature>
<dbReference type="PANTHER" id="PTHR33169:SF14">
    <property type="entry name" value="TRANSCRIPTIONAL REGULATOR RV3488"/>
    <property type="match status" value="1"/>
</dbReference>
<comment type="caution">
    <text evidence="2">The sequence shown here is derived from an EMBL/GenBank/DDBJ whole genome shotgun (WGS) entry which is preliminary data.</text>
</comment>
<dbReference type="SUPFAM" id="SSF46785">
    <property type="entry name" value="Winged helix' DNA-binding domain"/>
    <property type="match status" value="1"/>
</dbReference>
<dbReference type="EMBL" id="LLYW01000022">
    <property type="protein sequence ID" value="KUH33300.1"/>
    <property type="molecule type" value="Genomic_DNA"/>
</dbReference>
<keyword evidence="3" id="KW-1185">Reference proteome</keyword>
<dbReference type="InterPro" id="IPR052509">
    <property type="entry name" value="Metal_resp_DNA-bind_regulator"/>
</dbReference>
<name>A0A100XXU0_9EURY</name>
<dbReference type="Gene3D" id="1.10.10.10">
    <property type="entry name" value="Winged helix-like DNA-binding domain superfamily/Winged helix DNA-binding domain"/>
    <property type="match status" value="1"/>
</dbReference>
<proteinExistence type="predicted"/>
<dbReference type="InterPro" id="IPR036388">
    <property type="entry name" value="WH-like_DNA-bd_sf"/>
</dbReference>
<organism evidence="2 3">
    <name type="scientific">Thermococcus celericrescens</name>
    <dbReference type="NCBI Taxonomy" id="227598"/>
    <lineage>
        <taxon>Archaea</taxon>
        <taxon>Methanobacteriati</taxon>
        <taxon>Methanobacteriota</taxon>
        <taxon>Thermococci</taxon>
        <taxon>Thermococcales</taxon>
        <taxon>Thermococcaceae</taxon>
        <taxon>Thermococcus</taxon>
    </lineage>
</organism>
<reference evidence="2 3" key="1">
    <citation type="submission" date="2015-10" db="EMBL/GenBank/DDBJ databases">
        <title>Draft genome sequence of Thermococcus celericrescens strain DSM 17994.</title>
        <authorList>
            <person name="Hong S.-J."/>
            <person name="Park C.-E."/>
            <person name="Shin J.-H."/>
        </authorList>
    </citation>
    <scope>NUCLEOTIDE SEQUENCE [LARGE SCALE GENOMIC DNA]</scope>
    <source>
        <strain evidence="2 3">DSM 17994</strain>
    </source>
</reference>
<dbReference type="GeneID" id="41609549"/>
<evidence type="ECO:0000313" key="3">
    <source>
        <dbReference type="Proteomes" id="UP000053462"/>
    </source>
</evidence>
<sequence>MKYRDFLALHILHHASEEPVTGSFLMKELERHGYHISPGTMYPLLHSLEGEGLLKSHWEVRSGRRVRVYEITEIGRRTLDEGKEKLRELCLELLGE</sequence>
<evidence type="ECO:0000259" key="1">
    <source>
        <dbReference type="Pfam" id="PF03551"/>
    </source>
</evidence>
<accession>A0A100XXU0</accession>
<gene>
    <name evidence="2" type="ORF">APY94_06505</name>
</gene>
<dbReference type="Pfam" id="PF03551">
    <property type="entry name" value="PadR"/>
    <property type="match status" value="1"/>
</dbReference>
<protein>
    <submittedName>
        <fullName evidence="2">PadR family transcriptional regulator</fullName>
    </submittedName>
</protein>
<dbReference type="InterPro" id="IPR036390">
    <property type="entry name" value="WH_DNA-bd_sf"/>
</dbReference>
<dbReference type="AlphaFoldDB" id="A0A100XXU0"/>